<feature type="transmembrane region" description="Helical" evidence="1">
    <location>
        <begin position="478"/>
        <end position="496"/>
    </location>
</feature>
<dbReference type="Proteomes" id="UP000284842">
    <property type="component" value="Unassembled WGS sequence"/>
</dbReference>
<keyword evidence="1" id="KW-0472">Membrane</keyword>
<sequence length="531" mass="58488">MPVIGTLSLLLLYTPFCFRADAHPGRNAVLLTCATTTGGVLSRYSASKSALSNPVQSVLTLTVLSASVAALVTSVLFITARLRTRFSSPWAQFLIFPSTWTTLWVTMAYLSPVGYLSTWSVVNVPDAYRWLIPIFGPSIKDWIAAAWAVVVADMLASWYMGKQHNAIIDVDEDEQSNSNPVNRLLGLMLISLTIPSFFFYNPLPQSSSLDAVEFSTPVSVGCVNPAFRSSKHHIPTIDDFIHEIRTLQAQAKVLLLPEGAIRFDSPADRDVGLAKIRDVLTGAYVGVSFEETFPDPSDERGVKSLKRTGVAVISQYSEEPHLVYYKRHLVPFAESFSLRHSTLPPTLFDIPLQAPKGVSKEKWSPKEGTTRPLSITSSICLDFATPSPFSELVGRPSLILAPARTWDQTVGYSMWLQAKQRAEEVGGILLWCDGGEGGVSGVAGPGLDDIAQVGIGSFVRKIGVEYPFNDRRTLYAKFRSLFLIVVWLPIVIPFSHDISVRRIGLHLRNVIGAFRRRPAHSQIETPTNLLD</sequence>
<evidence type="ECO:0000256" key="1">
    <source>
        <dbReference type="SAM" id="Phobius"/>
    </source>
</evidence>
<dbReference type="EMBL" id="NHTK01006058">
    <property type="protein sequence ID" value="PPQ65786.1"/>
    <property type="molecule type" value="Genomic_DNA"/>
</dbReference>
<reference evidence="3 4" key="1">
    <citation type="journal article" date="2018" name="Evol. Lett.">
        <title>Horizontal gene cluster transfer increased hallucinogenic mushroom diversity.</title>
        <authorList>
            <person name="Reynolds H.T."/>
            <person name="Vijayakumar V."/>
            <person name="Gluck-Thaler E."/>
            <person name="Korotkin H.B."/>
            <person name="Matheny P.B."/>
            <person name="Slot J.C."/>
        </authorList>
    </citation>
    <scope>NUCLEOTIDE SEQUENCE [LARGE SCALE GENOMIC DNA]</scope>
    <source>
        <strain evidence="3 4">2629</strain>
    </source>
</reference>
<evidence type="ECO:0000313" key="3">
    <source>
        <dbReference type="EMBL" id="PPQ65786.1"/>
    </source>
</evidence>
<proteinExistence type="predicted"/>
<gene>
    <name evidence="3" type="ORF">CVT24_012003</name>
</gene>
<keyword evidence="2" id="KW-0732">Signal</keyword>
<protein>
    <recommendedName>
        <fullName evidence="5">CN hydrolase domain-containing protein</fullName>
    </recommendedName>
</protein>
<organism evidence="3 4">
    <name type="scientific">Panaeolus cyanescens</name>
    <dbReference type="NCBI Taxonomy" id="181874"/>
    <lineage>
        <taxon>Eukaryota</taxon>
        <taxon>Fungi</taxon>
        <taxon>Dikarya</taxon>
        <taxon>Basidiomycota</taxon>
        <taxon>Agaricomycotina</taxon>
        <taxon>Agaricomycetes</taxon>
        <taxon>Agaricomycetidae</taxon>
        <taxon>Agaricales</taxon>
        <taxon>Agaricineae</taxon>
        <taxon>Galeropsidaceae</taxon>
        <taxon>Panaeolus</taxon>
    </lineage>
</organism>
<evidence type="ECO:0008006" key="5">
    <source>
        <dbReference type="Google" id="ProtNLM"/>
    </source>
</evidence>
<dbReference type="InParanoid" id="A0A409VHU7"/>
<feature type="chain" id="PRO_5018988883" description="CN hydrolase domain-containing protein" evidence="2">
    <location>
        <begin position="20"/>
        <end position="531"/>
    </location>
</feature>
<evidence type="ECO:0000313" key="4">
    <source>
        <dbReference type="Proteomes" id="UP000284842"/>
    </source>
</evidence>
<name>A0A409VHU7_9AGAR</name>
<keyword evidence="4" id="KW-1185">Reference proteome</keyword>
<feature type="transmembrane region" description="Helical" evidence="1">
    <location>
        <begin position="58"/>
        <end position="80"/>
    </location>
</feature>
<feature type="signal peptide" evidence="2">
    <location>
        <begin position="1"/>
        <end position="19"/>
    </location>
</feature>
<keyword evidence="1" id="KW-1133">Transmembrane helix</keyword>
<dbReference type="InterPro" id="IPR036526">
    <property type="entry name" value="C-N_Hydrolase_sf"/>
</dbReference>
<keyword evidence="1" id="KW-0812">Transmembrane</keyword>
<comment type="caution">
    <text evidence="3">The sequence shown here is derived from an EMBL/GenBank/DDBJ whole genome shotgun (WGS) entry which is preliminary data.</text>
</comment>
<evidence type="ECO:0000256" key="2">
    <source>
        <dbReference type="SAM" id="SignalP"/>
    </source>
</evidence>
<dbReference type="OrthoDB" id="2626014at2759"/>
<feature type="transmembrane region" description="Helical" evidence="1">
    <location>
        <begin position="100"/>
        <end position="122"/>
    </location>
</feature>
<dbReference type="SUPFAM" id="SSF56317">
    <property type="entry name" value="Carbon-nitrogen hydrolase"/>
    <property type="match status" value="1"/>
</dbReference>
<dbReference type="AlphaFoldDB" id="A0A409VHU7"/>
<dbReference type="Gene3D" id="3.60.110.10">
    <property type="entry name" value="Carbon-nitrogen hydrolase"/>
    <property type="match status" value="1"/>
</dbReference>
<accession>A0A409VHU7</accession>
<dbReference type="STRING" id="181874.A0A409VHU7"/>